<sequence length="155" mass="16068">MWAHSTRAAFAVLALALGASSAGAVEFDHDGYGPTSGAAYAPTYGYGAGRYGFADEAVRGAYIGAPLTRFPRPSEIVPPAWSYGTYGVPTVSGIPRAPVGEPTLTVINAREPARRKPAPGARILSRGAAGGWEAAEAGGYRPAGVRIIEVQVPRR</sequence>
<proteinExistence type="predicted"/>
<organism evidence="2 3">
    <name type="scientific">Methylobacterium gregans</name>
    <dbReference type="NCBI Taxonomy" id="374424"/>
    <lineage>
        <taxon>Bacteria</taxon>
        <taxon>Pseudomonadati</taxon>
        <taxon>Pseudomonadota</taxon>
        <taxon>Alphaproteobacteria</taxon>
        <taxon>Hyphomicrobiales</taxon>
        <taxon>Methylobacteriaceae</taxon>
        <taxon>Methylobacterium</taxon>
    </lineage>
</organism>
<protein>
    <submittedName>
        <fullName evidence="2">Uncharacterized protein</fullName>
    </submittedName>
</protein>
<evidence type="ECO:0000313" key="2">
    <source>
        <dbReference type="EMBL" id="GJD79895.1"/>
    </source>
</evidence>
<dbReference type="RefSeq" id="WP_238303780.1">
    <property type="nucleotide sequence ID" value="NZ_BPQM01000075.1"/>
</dbReference>
<reference evidence="2" key="1">
    <citation type="journal article" date="2016" name="Front. Microbiol.">
        <title>Genome Sequence of the Piezophilic, Mesophilic Sulfate-Reducing Bacterium Desulfovibrio indicus J2T.</title>
        <authorList>
            <person name="Cao J."/>
            <person name="Maignien L."/>
            <person name="Shao Z."/>
            <person name="Alain K."/>
            <person name="Jebbar M."/>
        </authorList>
    </citation>
    <scope>NUCLEOTIDE SEQUENCE</scope>
    <source>
        <strain evidence="2">NBRC 103626</strain>
    </source>
</reference>
<reference evidence="2" key="2">
    <citation type="submission" date="2021-08" db="EMBL/GenBank/DDBJ databases">
        <authorList>
            <person name="Tani A."/>
            <person name="Ola A."/>
            <person name="Ogura Y."/>
            <person name="Katsura K."/>
            <person name="Hayashi T."/>
        </authorList>
    </citation>
    <scope>NUCLEOTIDE SEQUENCE</scope>
    <source>
        <strain evidence="2">NBRC 103626</strain>
    </source>
</reference>
<keyword evidence="1" id="KW-0732">Signal</keyword>
<name>A0AA37HQP4_9HYPH</name>
<comment type="caution">
    <text evidence="2">The sequence shown here is derived from an EMBL/GenBank/DDBJ whole genome shotgun (WGS) entry which is preliminary data.</text>
</comment>
<gene>
    <name evidence="2" type="ORF">NBEOAGPD_3126</name>
</gene>
<dbReference type="Proteomes" id="UP001055108">
    <property type="component" value="Unassembled WGS sequence"/>
</dbReference>
<feature type="chain" id="PRO_5041376984" evidence="1">
    <location>
        <begin position="25"/>
        <end position="155"/>
    </location>
</feature>
<dbReference type="AlphaFoldDB" id="A0AA37HQP4"/>
<keyword evidence="3" id="KW-1185">Reference proteome</keyword>
<evidence type="ECO:0000313" key="3">
    <source>
        <dbReference type="Proteomes" id="UP001055108"/>
    </source>
</evidence>
<feature type="signal peptide" evidence="1">
    <location>
        <begin position="1"/>
        <end position="24"/>
    </location>
</feature>
<evidence type="ECO:0000256" key="1">
    <source>
        <dbReference type="SAM" id="SignalP"/>
    </source>
</evidence>
<accession>A0AA37HQP4</accession>
<dbReference type="EMBL" id="BPQM01000075">
    <property type="protein sequence ID" value="GJD79895.1"/>
    <property type="molecule type" value="Genomic_DNA"/>
</dbReference>